<dbReference type="AlphaFoldDB" id="A0A7V4XT60"/>
<feature type="transmembrane region" description="Helical" evidence="1">
    <location>
        <begin position="120"/>
        <end position="146"/>
    </location>
</feature>
<sequence length="162" mass="17701">MDSKLKKVATKLWGYAVELIAAVLIQIVFTMLLGRSFIFHWIVRDKADVLDLVGLAFALNIAVFAAFLAILATEFGKSLRREKAATEYATAFAFPMFPTVTAAIAVLITAQERSAFASEIAVFALIYAALNCITIVKNVLGVVHLWQVIEPPQSKKPNNNGS</sequence>
<proteinExistence type="predicted"/>
<name>A0A7V4XT60_9BACT</name>
<comment type="caution">
    <text evidence="2">The sequence shown here is derived from an EMBL/GenBank/DDBJ whole genome shotgun (WGS) entry which is preliminary data.</text>
</comment>
<dbReference type="EMBL" id="DTKL01000040">
    <property type="protein sequence ID" value="HGY94420.1"/>
    <property type="molecule type" value="Genomic_DNA"/>
</dbReference>
<accession>A0A7V4XT60</accession>
<evidence type="ECO:0000256" key="1">
    <source>
        <dbReference type="SAM" id="Phobius"/>
    </source>
</evidence>
<gene>
    <name evidence="2" type="ORF">ENW50_07010</name>
</gene>
<feature type="transmembrane region" description="Helical" evidence="1">
    <location>
        <begin position="88"/>
        <end position="108"/>
    </location>
</feature>
<feature type="transmembrane region" description="Helical" evidence="1">
    <location>
        <begin position="12"/>
        <end position="33"/>
    </location>
</feature>
<organism evidence="2">
    <name type="scientific">Acidobacterium capsulatum</name>
    <dbReference type="NCBI Taxonomy" id="33075"/>
    <lineage>
        <taxon>Bacteria</taxon>
        <taxon>Pseudomonadati</taxon>
        <taxon>Acidobacteriota</taxon>
        <taxon>Terriglobia</taxon>
        <taxon>Terriglobales</taxon>
        <taxon>Acidobacteriaceae</taxon>
        <taxon>Acidobacterium</taxon>
    </lineage>
</organism>
<reference evidence="2" key="1">
    <citation type="journal article" date="2020" name="mSystems">
        <title>Genome- and Community-Level Interaction Insights into Carbon Utilization and Element Cycling Functions of Hydrothermarchaeota in Hydrothermal Sediment.</title>
        <authorList>
            <person name="Zhou Z."/>
            <person name="Liu Y."/>
            <person name="Xu W."/>
            <person name="Pan J."/>
            <person name="Luo Z.H."/>
            <person name="Li M."/>
        </authorList>
    </citation>
    <scope>NUCLEOTIDE SEQUENCE [LARGE SCALE GENOMIC DNA]</scope>
    <source>
        <strain evidence="2">SpSt-855</strain>
    </source>
</reference>
<keyword evidence="1" id="KW-0472">Membrane</keyword>
<feature type="transmembrane region" description="Helical" evidence="1">
    <location>
        <begin position="53"/>
        <end position="76"/>
    </location>
</feature>
<evidence type="ECO:0000313" key="2">
    <source>
        <dbReference type="EMBL" id="HGY94420.1"/>
    </source>
</evidence>
<protein>
    <submittedName>
        <fullName evidence="2">Uncharacterized protein</fullName>
    </submittedName>
</protein>
<keyword evidence="1" id="KW-0812">Transmembrane</keyword>
<keyword evidence="1" id="KW-1133">Transmembrane helix</keyword>